<dbReference type="EMBL" id="CP002545">
    <property type="protein sequence ID" value="ADY51965.1"/>
    <property type="molecule type" value="Genomic_DNA"/>
</dbReference>
<gene>
    <name evidence="2" type="ordered locus">Pedsa_1399</name>
</gene>
<dbReference type="AlphaFoldDB" id="F0S4H4"/>
<feature type="signal peptide" evidence="1">
    <location>
        <begin position="1"/>
        <end position="20"/>
    </location>
</feature>
<keyword evidence="1" id="KW-0732">Signal</keyword>
<dbReference type="KEGG" id="psn:Pedsa_1399"/>
<organism evidence="2 3">
    <name type="scientific">Pseudopedobacter saltans (strain ATCC 51119 / DSM 12145 / JCM 21818 / CCUG 39354 / LMG 10337 / NBRC 100064 / NCIMB 13643)</name>
    <name type="common">Pedobacter saltans</name>
    <dbReference type="NCBI Taxonomy" id="762903"/>
    <lineage>
        <taxon>Bacteria</taxon>
        <taxon>Pseudomonadati</taxon>
        <taxon>Bacteroidota</taxon>
        <taxon>Sphingobacteriia</taxon>
        <taxon>Sphingobacteriales</taxon>
        <taxon>Sphingobacteriaceae</taxon>
        <taxon>Pseudopedobacter</taxon>
    </lineage>
</organism>
<dbReference type="STRING" id="762903.Pedsa_1399"/>
<name>F0S4H4_PSESL</name>
<reference evidence="3" key="2">
    <citation type="submission" date="2011-02" db="EMBL/GenBank/DDBJ databases">
        <title>The complete genome of Pedobacter saltans DSM 12145.</title>
        <authorList>
            <consortium name="US DOE Joint Genome Institute (JGI-PGF)"/>
            <person name="Lucas S."/>
            <person name="Copeland A."/>
            <person name="Lapidus A."/>
            <person name="Bruce D."/>
            <person name="Goodwin L."/>
            <person name="Pitluck S."/>
            <person name="Kyrpides N."/>
            <person name="Mavromatis K."/>
            <person name="Pagani I."/>
            <person name="Ivanova N."/>
            <person name="Ovchinnikova G."/>
            <person name="Lu M."/>
            <person name="Detter J.C."/>
            <person name="Han C."/>
            <person name="Land M."/>
            <person name="Hauser L."/>
            <person name="Markowitz V."/>
            <person name="Cheng J.-F."/>
            <person name="Hugenholtz P."/>
            <person name="Woyke T."/>
            <person name="Wu D."/>
            <person name="Tindall B."/>
            <person name="Pomrenke H.G."/>
            <person name="Brambilla E."/>
            <person name="Klenk H.-P."/>
            <person name="Eisen J.A."/>
        </authorList>
    </citation>
    <scope>NUCLEOTIDE SEQUENCE [LARGE SCALE GENOMIC DNA]</scope>
    <source>
        <strain evidence="3">ATCC 51119 / DSM 12145 / JCM 21818 / LMG 10337 / NBRC 100064 / NCIMB 13643</strain>
    </source>
</reference>
<accession>F0S4H4</accession>
<dbReference type="HOGENOM" id="CLU_2275044_0_0_10"/>
<evidence type="ECO:0000256" key="1">
    <source>
        <dbReference type="SAM" id="SignalP"/>
    </source>
</evidence>
<dbReference type="Proteomes" id="UP000000310">
    <property type="component" value="Chromosome"/>
</dbReference>
<proteinExistence type="predicted"/>
<reference evidence="2 3" key="1">
    <citation type="journal article" date="2011" name="Stand. Genomic Sci.">
        <title>Complete genome sequence of the gliding, heparinolytic Pedobacter saltans type strain (113).</title>
        <authorList>
            <person name="Liolios K."/>
            <person name="Sikorski J."/>
            <person name="Lu M."/>
            <person name="Nolan M."/>
            <person name="Lapidus A."/>
            <person name="Lucas S."/>
            <person name="Hammon N."/>
            <person name="Deshpande S."/>
            <person name="Cheng J.F."/>
            <person name="Tapia R."/>
            <person name="Han C."/>
            <person name="Goodwin L."/>
            <person name="Pitluck S."/>
            <person name="Huntemann M."/>
            <person name="Ivanova N."/>
            <person name="Pagani I."/>
            <person name="Mavromatis K."/>
            <person name="Ovchinikova G."/>
            <person name="Pati A."/>
            <person name="Chen A."/>
            <person name="Palaniappan K."/>
            <person name="Land M."/>
            <person name="Hauser L."/>
            <person name="Brambilla E.M."/>
            <person name="Kotsyurbenko O."/>
            <person name="Rohde M."/>
            <person name="Tindall B.J."/>
            <person name="Abt B."/>
            <person name="Goker M."/>
            <person name="Detter J.C."/>
            <person name="Woyke T."/>
            <person name="Bristow J."/>
            <person name="Eisen J.A."/>
            <person name="Markowitz V."/>
            <person name="Hugenholtz P."/>
            <person name="Klenk H.P."/>
            <person name="Kyrpides N.C."/>
        </authorList>
    </citation>
    <scope>NUCLEOTIDE SEQUENCE [LARGE SCALE GENOMIC DNA]</scope>
    <source>
        <strain evidence="3">ATCC 51119 / DSM 12145 / JCM 21818 / LMG 10337 / NBRC 100064 / NCIMB 13643</strain>
    </source>
</reference>
<feature type="chain" id="PRO_5003260066" evidence="1">
    <location>
        <begin position="21"/>
        <end position="102"/>
    </location>
</feature>
<evidence type="ECO:0000313" key="2">
    <source>
        <dbReference type="EMBL" id="ADY51965.1"/>
    </source>
</evidence>
<dbReference type="OrthoDB" id="827013at2"/>
<dbReference type="RefSeq" id="WP_013632464.1">
    <property type="nucleotide sequence ID" value="NC_015177.1"/>
</dbReference>
<evidence type="ECO:0000313" key="3">
    <source>
        <dbReference type="Proteomes" id="UP000000310"/>
    </source>
</evidence>
<sequence>MNKKLLLLILLLATSTLSFSQEKEDAKPRIELPAPKLDKRPFRLKDSVRMHQRIASQPEDNMPILKPEGNFAMRVYKPDTTLIFNMPVAGLKETKKKTANDK</sequence>
<protein>
    <submittedName>
        <fullName evidence="2">Uncharacterized protein</fullName>
    </submittedName>
</protein>
<keyword evidence="3" id="KW-1185">Reference proteome</keyword>